<reference evidence="1 2" key="1">
    <citation type="journal article" date="2019" name="Sci. Rep.">
        <title>Orb-weaving spider Araneus ventricosus genome elucidates the spidroin gene catalogue.</title>
        <authorList>
            <person name="Kono N."/>
            <person name="Nakamura H."/>
            <person name="Ohtoshi R."/>
            <person name="Moran D.A.P."/>
            <person name="Shinohara A."/>
            <person name="Yoshida Y."/>
            <person name="Fujiwara M."/>
            <person name="Mori M."/>
            <person name="Tomita M."/>
            <person name="Arakawa K."/>
        </authorList>
    </citation>
    <scope>NUCLEOTIDE SEQUENCE [LARGE SCALE GENOMIC DNA]</scope>
</reference>
<name>A0A4Y2E161_ARAVE</name>
<dbReference type="AlphaFoldDB" id="A0A4Y2E161"/>
<protein>
    <submittedName>
        <fullName evidence="1">Uncharacterized protein</fullName>
    </submittedName>
</protein>
<keyword evidence="2" id="KW-1185">Reference proteome</keyword>
<comment type="caution">
    <text evidence="1">The sequence shown here is derived from an EMBL/GenBank/DDBJ whole genome shotgun (WGS) entry which is preliminary data.</text>
</comment>
<gene>
    <name evidence="1" type="ORF">AVEN_172468_1</name>
</gene>
<sequence>MGVWCKQSNKQDNGELMFIHKYAGKHVEQVTETIDLAQISNANRQQFSAFRFSNTNSEQITKNDNNNTFNIAQLTGFLVRSADETRKSFQSINTLLLNTAWRLTAY</sequence>
<proteinExistence type="predicted"/>
<dbReference type="EMBL" id="BGPR01000463">
    <property type="protein sequence ID" value="GBM21615.1"/>
    <property type="molecule type" value="Genomic_DNA"/>
</dbReference>
<accession>A0A4Y2E161</accession>
<organism evidence="1 2">
    <name type="scientific">Araneus ventricosus</name>
    <name type="common">Orbweaver spider</name>
    <name type="synonym">Epeira ventricosa</name>
    <dbReference type="NCBI Taxonomy" id="182803"/>
    <lineage>
        <taxon>Eukaryota</taxon>
        <taxon>Metazoa</taxon>
        <taxon>Ecdysozoa</taxon>
        <taxon>Arthropoda</taxon>
        <taxon>Chelicerata</taxon>
        <taxon>Arachnida</taxon>
        <taxon>Araneae</taxon>
        <taxon>Araneomorphae</taxon>
        <taxon>Entelegynae</taxon>
        <taxon>Araneoidea</taxon>
        <taxon>Araneidae</taxon>
        <taxon>Araneus</taxon>
    </lineage>
</organism>
<evidence type="ECO:0000313" key="1">
    <source>
        <dbReference type="EMBL" id="GBM21615.1"/>
    </source>
</evidence>
<dbReference type="Proteomes" id="UP000499080">
    <property type="component" value="Unassembled WGS sequence"/>
</dbReference>
<evidence type="ECO:0000313" key="2">
    <source>
        <dbReference type="Proteomes" id="UP000499080"/>
    </source>
</evidence>